<dbReference type="Proteomes" id="UP000177407">
    <property type="component" value="Unassembled WGS sequence"/>
</dbReference>
<comment type="caution">
    <text evidence="2">The sequence shown here is derived from an EMBL/GenBank/DDBJ whole genome shotgun (WGS) entry which is preliminary data.</text>
</comment>
<dbReference type="AlphaFoldDB" id="A0A1F5S3L9"/>
<evidence type="ECO:0000256" key="1">
    <source>
        <dbReference type="SAM" id="Phobius"/>
    </source>
</evidence>
<reference evidence="2 3" key="1">
    <citation type="journal article" date="2016" name="Nat. Commun.">
        <title>Thousands of microbial genomes shed light on interconnected biogeochemical processes in an aquifer system.</title>
        <authorList>
            <person name="Anantharaman K."/>
            <person name="Brown C.T."/>
            <person name="Hug L.A."/>
            <person name="Sharon I."/>
            <person name="Castelle C.J."/>
            <person name="Probst A.J."/>
            <person name="Thomas B.C."/>
            <person name="Singh A."/>
            <person name="Wilkins M.J."/>
            <person name="Karaoz U."/>
            <person name="Brodie E.L."/>
            <person name="Williams K.H."/>
            <person name="Hubbard S.S."/>
            <person name="Banfield J.F."/>
        </authorList>
    </citation>
    <scope>NUCLEOTIDE SEQUENCE [LARGE SCALE GENOMIC DNA]</scope>
</reference>
<dbReference type="EMBL" id="MFGA01000019">
    <property type="protein sequence ID" value="OGF20871.1"/>
    <property type="molecule type" value="Genomic_DNA"/>
</dbReference>
<gene>
    <name evidence="2" type="ORF">A2257_00085</name>
</gene>
<evidence type="ECO:0000313" key="3">
    <source>
        <dbReference type="Proteomes" id="UP000177407"/>
    </source>
</evidence>
<feature type="transmembrane region" description="Helical" evidence="1">
    <location>
        <begin position="35"/>
        <end position="55"/>
    </location>
</feature>
<keyword evidence="1" id="KW-0812">Transmembrane</keyword>
<name>A0A1F5S3L9_9BACT</name>
<keyword evidence="1" id="KW-1133">Transmembrane helix</keyword>
<keyword evidence="1" id="KW-0472">Membrane</keyword>
<accession>A0A1F5S3L9</accession>
<organism evidence="2 3">
    <name type="scientific">Candidatus Falkowbacteria bacterium RIFOXYA2_FULL_38_12</name>
    <dbReference type="NCBI Taxonomy" id="1797993"/>
    <lineage>
        <taxon>Bacteria</taxon>
        <taxon>Candidatus Falkowiibacteriota</taxon>
    </lineage>
</organism>
<proteinExistence type="predicted"/>
<evidence type="ECO:0008006" key="4">
    <source>
        <dbReference type="Google" id="ProtNLM"/>
    </source>
</evidence>
<evidence type="ECO:0000313" key="2">
    <source>
        <dbReference type="EMBL" id="OGF20871.1"/>
    </source>
</evidence>
<sequence>MIIQYNRQKHQIQNHKLQINHNDQNSKQLFRTFEFSALNLFGICNFGFGALFFMLRLECKKN</sequence>
<protein>
    <recommendedName>
        <fullName evidence="4">Transmembrane protein</fullName>
    </recommendedName>
</protein>